<proteinExistence type="predicted"/>
<feature type="compositionally biased region" description="Polar residues" evidence="1">
    <location>
        <begin position="149"/>
        <end position="167"/>
    </location>
</feature>
<dbReference type="RefSeq" id="XP_013925302.1">
    <property type="nucleotide sequence ID" value="XM_014069827.1"/>
</dbReference>
<feature type="compositionally biased region" description="Polar residues" evidence="1">
    <location>
        <begin position="104"/>
        <end position="115"/>
    </location>
</feature>
<name>A0A6I9YM45_9SAUR</name>
<dbReference type="GeneID" id="106551684"/>
<feature type="compositionally biased region" description="Low complexity" evidence="1">
    <location>
        <begin position="82"/>
        <end position="98"/>
    </location>
</feature>
<sequence length="455" mass="47913">SFTGAGVFFLSCTEGEKISFLFDCIVHGICPTKGFRRALADPSVNPACTEERVAYEASKLEKRLSLLSHSGCHGSGGDDRSLSSASSDTSHSDASIGSRLTLWPEQSSAGTSQESRGPVAAAVAAAAAAERLQSDGAQGASKPPPSLLRSRQLQEIGRQSSSDSGIATGSHSSYSGSFSSYTGSLDISHGDEFGSLLSLSLSFPSDRNVCSCRSPGSEYQAPSWLRHNYDTPRSLPAASTTGIFAAGPDAGLSKAQSSKGDGKRPAPHLEREAANRPSQDKDSQGVSPSGSIKGSIPETQFRPPVQGQDWRGPEIAPCVSGGSCELCSSPSEMKTALFPSCPVCGGIQETSILPSQMFAPNLEPSLSEQLHGEMATYVNIPTSPTAKKQLHYMEVELPEPSGSVRGGDATKYAQIDITATETAHKVGTQHAYFREERLQELEQQQKKDGVPPGSL</sequence>
<feature type="region of interest" description="Disordered" evidence="1">
    <location>
        <begin position="240"/>
        <end position="311"/>
    </location>
</feature>
<evidence type="ECO:0000313" key="2">
    <source>
        <dbReference type="Proteomes" id="UP000504617"/>
    </source>
</evidence>
<gene>
    <name evidence="3" type="primary">DOK7</name>
</gene>
<reference evidence="3" key="1">
    <citation type="submission" date="2025-08" db="UniProtKB">
        <authorList>
            <consortium name="RefSeq"/>
        </authorList>
    </citation>
    <scope>IDENTIFICATION</scope>
    <source>
        <tissue evidence="3">Skeletal muscle</tissue>
    </source>
</reference>
<dbReference type="KEGG" id="tsr:106551684"/>
<dbReference type="CTD" id="285489"/>
<dbReference type="PANTHER" id="PTHR21636">
    <property type="entry name" value="PROTEIN DOK-7"/>
    <property type="match status" value="1"/>
</dbReference>
<feature type="compositionally biased region" description="Basic and acidic residues" evidence="1">
    <location>
        <begin position="436"/>
        <end position="449"/>
    </location>
</feature>
<keyword evidence="2" id="KW-1185">Reference proteome</keyword>
<protein>
    <submittedName>
        <fullName evidence="3">Protein Dok-7</fullName>
    </submittedName>
</protein>
<dbReference type="GO" id="GO:0019901">
    <property type="term" value="F:protein kinase binding"/>
    <property type="evidence" value="ECO:0007669"/>
    <property type="project" value="InterPro"/>
</dbReference>
<feature type="compositionally biased region" description="Low complexity" evidence="1">
    <location>
        <begin position="119"/>
        <end position="129"/>
    </location>
</feature>
<accession>A0A6I9YM45</accession>
<dbReference type="AlphaFoldDB" id="A0A6I9YM45"/>
<feature type="region of interest" description="Disordered" evidence="1">
    <location>
        <begin position="436"/>
        <end position="455"/>
    </location>
</feature>
<feature type="region of interest" description="Disordered" evidence="1">
    <location>
        <begin position="71"/>
        <end position="173"/>
    </location>
</feature>
<dbReference type="Proteomes" id="UP000504617">
    <property type="component" value="Unplaced"/>
</dbReference>
<evidence type="ECO:0000256" key="1">
    <source>
        <dbReference type="SAM" id="MobiDB-lite"/>
    </source>
</evidence>
<dbReference type="GO" id="GO:0007528">
    <property type="term" value="P:neuromuscular junction development"/>
    <property type="evidence" value="ECO:0007669"/>
    <property type="project" value="TreeGrafter"/>
</dbReference>
<dbReference type="PANTHER" id="PTHR21636:SF2">
    <property type="entry name" value="PROTEIN DOK-7"/>
    <property type="match status" value="1"/>
</dbReference>
<dbReference type="OrthoDB" id="6537982at2759"/>
<feature type="non-terminal residue" evidence="3">
    <location>
        <position position="1"/>
    </location>
</feature>
<dbReference type="InterPro" id="IPR037746">
    <property type="entry name" value="Dok-7"/>
</dbReference>
<evidence type="ECO:0000313" key="3">
    <source>
        <dbReference type="RefSeq" id="XP_013925302.1"/>
    </source>
</evidence>
<organism evidence="2 3">
    <name type="scientific">Thamnophis sirtalis</name>
    <dbReference type="NCBI Taxonomy" id="35019"/>
    <lineage>
        <taxon>Eukaryota</taxon>
        <taxon>Metazoa</taxon>
        <taxon>Chordata</taxon>
        <taxon>Craniata</taxon>
        <taxon>Vertebrata</taxon>
        <taxon>Euteleostomi</taxon>
        <taxon>Lepidosauria</taxon>
        <taxon>Squamata</taxon>
        <taxon>Bifurcata</taxon>
        <taxon>Unidentata</taxon>
        <taxon>Episquamata</taxon>
        <taxon>Toxicofera</taxon>
        <taxon>Serpentes</taxon>
        <taxon>Colubroidea</taxon>
        <taxon>Colubridae</taxon>
        <taxon>Natricinae</taxon>
        <taxon>Thamnophis</taxon>
    </lineage>
</organism>
<feature type="compositionally biased region" description="Basic and acidic residues" evidence="1">
    <location>
        <begin position="260"/>
        <end position="283"/>
    </location>
</feature>